<proteinExistence type="predicted"/>
<accession>A0AAE0SHP3</accession>
<dbReference type="EMBL" id="JAEAOA010000063">
    <property type="protein sequence ID" value="KAK3592206.1"/>
    <property type="molecule type" value="Genomic_DNA"/>
</dbReference>
<evidence type="ECO:0000313" key="1">
    <source>
        <dbReference type="EMBL" id="KAK3592206.1"/>
    </source>
</evidence>
<gene>
    <name evidence="1" type="ORF">CHS0354_000216</name>
</gene>
<protein>
    <submittedName>
        <fullName evidence="1">Uncharacterized protein</fullName>
    </submittedName>
</protein>
<dbReference type="Proteomes" id="UP001195483">
    <property type="component" value="Unassembled WGS sequence"/>
</dbReference>
<organism evidence="1 2">
    <name type="scientific">Potamilus streckersoni</name>
    <dbReference type="NCBI Taxonomy" id="2493646"/>
    <lineage>
        <taxon>Eukaryota</taxon>
        <taxon>Metazoa</taxon>
        <taxon>Spiralia</taxon>
        <taxon>Lophotrochozoa</taxon>
        <taxon>Mollusca</taxon>
        <taxon>Bivalvia</taxon>
        <taxon>Autobranchia</taxon>
        <taxon>Heteroconchia</taxon>
        <taxon>Palaeoheterodonta</taxon>
        <taxon>Unionida</taxon>
        <taxon>Unionoidea</taxon>
        <taxon>Unionidae</taxon>
        <taxon>Ambleminae</taxon>
        <taxon>Lampsilini</taxon>
        <taxon>Potamilus</taxon>
    </lineage>
</organism>
<reference evidence="1" key="3">
    <citation type="submission" date="2023-05" db="EMBL/GenBank/DDBJ databases">
        <authorList>
            <person name="Smith C.H."/>
        </authorList>
    </citation>
    <scope>NUCLEOTIDE SEQUENCE</scope>
    <source>
        <strain evidence="1">CHS0354</strain>
        <tissue evidence="1">Mantle</tissue>
    </source>
</reference>
<evidence type="ECO:0000313" key="2">
    <source>
        <dbReference type="Proteomes" id="UP001195483"/>
    </source>
</evidence>
<dbReference type="AlphaFoldDB" id="A0AAE0SHP3"/>
<keyword evidence="2" id="KW-1185">Reference proteome</keyword>
<name>A0AAE0SHP3_9BIVA</name>
<reference evidence="1" key="1">
    <citation type="journal article" date="2021" name="Genome Biol. Evol.">
        <title>A High-Quality Reference Genome for a Parasitic Bivalve with Doubly Uniparental Inheritance (Bivalvia: Unionida).</title>
        <authorList>
            <person name="Smith C.H."/>
        </authorList>
    </citation>
    <scope>NUCLEOTIDE SEQUENCE</scope>
    <source>
        <strain evidence="1">CHS0354</strain>
    </source>
</reference>
<reference evidence="1" key="2">
    <citation type="journal article" date="2021" name="Genome Biol. Evol.">
        <title>Developing a high-quality reference genome for a parasitic bivalve with doubly uniparental inheritance (Bivalvia: Unionida).</title>
        <authorList>
            <person name="Smith C.H."/>
        </authorList>
    </citation>
    <scope>NUCLEOTIDE SEQUENCE</scope>
    <source>
        <strain evidence="1">CHS0354</strain>
        <tissue evidence="1">Mantle</tissue>
    </source>
</reference>
<sequence>MVLLQKESMLMDERQEIRKVIAVSKRKVIPDHVTVVTALEVRRTLEVSTGVDGNQNRTHKPNDYSHGTKYLNNYVEGRKEVSTIEDVSENIHLEREAALDALNVKSFIVTAAMEALNIKSFNVTAAMDALNVKSFNVTAAMDALNVKSFNVTAALEALNVKSFNVTAAMDALNVKSFNVTAALEALNVKSFNIKGALEALNVKSLNVKACRTKLIPVKPYETITVNGIDRNADSNNICSRLVKAHPVSSTSKVPIRICNMTAKTLYFIPIANISQILVASVVDNRVCRIS</sequence>
<comment type="caution">
    <text evidence="1">The sequence shown here is derived from an EMBL/GenBank/DDBJ whole genome shotgun (WGS) entry which is preliminary data.</text>
</comment>